<evidence type="ECO:0000256" key="1">
    <source>
        <dbReference type="SAM" id="MobiDB-lite"/>
    </source>
</evidence>
<feature type="compositionally biased region" description="Polar residues" evidence="1">
    <location>
        <begin position="263"/>
        <end position="272"/>
    </location>
</feature>
<evidence type="ECO:0000313" key="2">
    <source>
        <dbReference type="EMBL" id="EGZ12312.1"/>
    </source>
</evidence>
<organism evidence="2 3">
    <name type="scientific">Phytophthora sojae (strain P6497)</name>
    <name type="common">Soybean stem and root rot agent</name>
    <name type="synonym">Phytophthora megasperma f. sp. glycines</name>
    <dbReference type="NCBI Taxonomy" id="1094619"/>
    <lineage>
        <taxon>Eukaryota</taxon>
        <taxon>Sar</taxon>
        <taxon>Stramenopiles</taxon>
        <taxon>Oomycota</taxon>
        <taxon>Peronosporomycetes</taxon>
        <taxon>Peronosporales</taxon>
        <taxon>Peronosporaceae</taxon>
        <taxon>Phytophthora</taxon>
    </lineage>
</organism>
<evidence type="ECO:0000313" key="3">
    <source>
        <dbReference type="Proteomes" id="UP000002640"/>
    </source>
</evidence>
<dbReference type="GeneID" id="20663701"/>
<dbReference type="InterPro" id="IPR052579">
    <property type="entry name" value="Zinc_finger_SWIM"/>
</dbReference>
<sequence>MGIYSKGVVCTHHGQPRPRAAGLRTRKPSRAINCPARVSNIMTLLLRKDHATGQYFVYVTSHIAQHNHELSGGLYRRHPMIRKVDDPDILRTVRALMKANVQPRKILEYVREHTDKEVVMRDVHNLLASLRKKPSAAPAPPARTTSTSVAPTRPQHQAQPQPSPPARREQPSQYGKFLAAFNVGKDIAELMAEMDDDLFAHCYAELRMFLRIIESGRIPVVTTREAMEHAQTNSASVPSRPMPQQQAFRIAFAPPSGGPATAGNGSTTNSSAPAARPFSSG</sequence>
<dbReference type="PANTHER" id="PTHR31569:SF4">
    <property type="entry name" value="SWIM-TYPE DOMAIN-CONTAINING PROTEIN"/>
    <property type="match status" value="1"/>
</dbReference>
<feature type="region of interest" description="Disordered" evidence="1">
    <location>
        <begin position="131"/>
        <end position="172"/>
    </location>
</feature>
<dbReference type="RefSeq" id="XP_009532645.1">
    <property type="nucleotide sequence ID" value="XM_009534350.1"/>
</dbReference>
<dbReference type="KEGG" id="psoj:PHYSODRAFT_563126"/>
<accession>G4ZW30</accession>
<dbReference type="Proteomes" id="UP000002640">
    <property type="component" value="Unassembled WGS sequence"/>
</dbReference>
<evidence type="ECO:0008006" key="4">
    <source>
        <dbReference type="Google" id="ProtNLM"/>
    </source>
</evidence>
<dbReference type="PANTHER" id="PTHR31569">
    <property type="entry name" value="SWIM-TYPE DOMAIN-CONTAINING PROTEIN"/>
    <property type="match status" value="1"/>
</dbReference>
<dbReference type="EMBL" id="JH159157">
    <property type="protein sequence ID" value="EGZ12312.1"/>
    <property type="molecule type" value="Genomic_DNA"/>
</dbReference>
<gene>
    <name evidence="2" type="ORF">PHYSODRAFT_563126</name>
</gene>
<feature type="region of interest" description="Disordered" evidence="1">
    <location>
        <begin position="252"/>
        <end position="281"/>
    </location>
</feature>
<dbReference type="InParanoid" id="G4ZW30"/>
<feature type="compositionally biased region" description="Low complexity" evidence="1">
    <location>
        <begin position="142"/>
        <end position="160"/>
    </location>
</feature>
<keyword evidence="3" id="KW-1185">Reference proteome</keyword>
<dbReference type="SMR" id="G4ZW30"/>
<dbReference type="STRING" id="1094619.G4ZW30"/>
<reference evidence="2 3" key="1">
    <citation type="journal article" date="2006" name="Science">
        <title>Phytophthora genome sequences uncover evolutionary origins and mechanisms of pathogenesis.</title>
        <authorList>
            <person name="Tyler B.M."/>
            <person name="Tripathy S."/>
            <person name="Zhang X."/>
            <person name="Dehal P."/>
            <person name="Jiang R.H."/>
            <person name="Aerts A."/>
            <person name="Arredondo F.D."/>
            <person name="Baxter L."/>
            <person name="Bensasson D."/>
            <person name="Beynon J.L."/>
            <person name="Chapman J."/>
            <person name="Damasceno C.M."/>
            <person name="Dorrance A.E."/>
            <person name="Dou D."/>
            <person name="Dickerman A.W."/>
            <person name="Dubchak I.L."/>
            <person name="Garbelotto M."/>
            <person name="Gijzen M."/>
            <person name="Gordon S.G."/>
            <person name="Govers F."/>
            <person name="Grunwald N.J."/>
            <person name="Huang W."/>
            <person name="Ivors K.L."/>
            <person name="Jones R.W."/>
            <person name="Kamoun S."/>
            <person name="Krampis K."/>
            <person name="Lamour K.H."/>
            <person name="Lee M.K."/>
            <person name="McDonald W.H."/>
            <person name="Medina M."/>
            <person name="Meijer H.J."/>
            <person name="Nordberg E.K."/>
            <person name="Maclean D.J."/>
            <person name="Ospina-Giraldo M.D."/>
            <person name="Morris P.F."/>
            <person name="Phuntumart V."/>
            <person name="Putnam N.H."/>
            <person name="Rash S."/>
            <person name="Rose J.K."/>
            <person name="Sakihama Y."/>
            <person name="Salamov A.A."/>
            <person name="Savidor A."/>
            <person name="Scheuring C.F."/>
            <person name="Smith B.M."/>
            <person name="Sobral B.W."/>
            <person name="Terry A."/>
            <person name="Torto-Alalibo T.A."/>
            <person name="Win J."/>
            <person name="Xu Z."/>
            <person name="Zhang H."/>
            <person name="Grigoriev I.V."/>
            <person name="Rokhsar D.S."/>
            <person name="Boore J.L."/>
        </authorList>
    </citation>
    <scope>NUCLEOTIDE SEQUENCE [LARGE SCALE GENOMIC DNA]</scope>
    <source>
        <strain evidence="2 3">P6497</strain>
    </source>
</reference>
<name>G4ZW30_PHYSP</name>
<dbReference type="AlphaFoldDB" id="G4ZW30"/>
<protein>
    <recommendedName>
        <fullName evidence="4">FAR1 domain-containing protein</fullName>
    </recommendedName>
</protein>
<proteinExistence type="predicted"/>